<keyword evidence="3" id="KW-1185">Reference proteome</keyword>
<keyword evidence="1" id="KW-1133">Transmembrane helix</keyword>
<keyword evidence="1" id="KW-0472">Membrane</keyword>
<name>A0ABX8C5B7_9ACTN</name>
<protein>
    <submittedName>
        <fullName evidence="2">Uncharacterized protein</fullName>
    </submittedName>
</protein>
<organism evidence="2 3">
    <name type="scientific">Nocardiopsis akebiae</name>
    <dbReference type="NCBI Taxonomy" id="2831968"/>
    <lineage>
        <taxon>Bacteria</taxon>
        <taxon>Bacillati</taxon>
        <taxon>Actinomycetota</taxon>
        <taxon>Actinomycetes</taxon>
        <taxon>Streptosporangiales</taxon>
        <taxon>Nocardiopsidaceae</taxon>
        <taxon>Nocardiopsis</taxon>
    </lineage>
</organism>
<feature type="transmembrane region" description="Helical" evidence="1">
    <location>
        <begin position="111"/>
        <end position="132"/>
    </location>
</feature>
<evidence type="ECO:0000256" key="1">
    <source>
        <dbReference type="SAM" id="Phobius"/>
    </source>
</evidence>
<proteinExistence type="predicted"/>
<evidence type="ECO:0000313" key="2">
    <source>
        <dbReference type="EMBL" id="QUX29614.1"/>
    </source>
</evidence>
<evidence type="ECO:0000313" key="3">
    <source>
        <dbReference type="Proteomes" id="UP000678016"/>
    </source>
</evidence>
<gene>
    <name evidence="2" type="ORF">KGD83_03265</name>
</gene>
<dbReference type="EMBL" id="CP074132">
    <property type="protein sequence ID" value="QUX29614.1"/>
    <property type="molecule type" value="Genomic_DNA"/>
</dbReference>
<dbReference type="Proteomes" id="UP000678016">
    <property type="component" value="Chromosome"/>
</dbReference>
<dbReference type="RefSeq" id="WP_212642454.1">
    <property type="nucleotide sequence ID" value="NZ_CP074132.1"/>
</dbReference>
<sequence length="162" mass="18865">MVVGLGMLIASAVMSRRWRRRNGHQLWPPSAWSAEDEMWSRADREQRRRVKRAVRRGHAVDDPRTARLVCHRARAEHRRWENPWETVTLCLVMAIQLPNMLRWASDEGTPVAMRVLFALFAGMFVPYLLGVVPYRLLRLRRTATAVELNLPLAEEAREETPD</sequence>
<keyword evidence="1" id="KW-0812">Transmembrane</keyword>
<reference evidence="3" key="1">
    <citation type="submission" date="2021-05" db="EMBL/GenBank/DDBJ databases">
        <title>Direct Submission.</title>
        <authorList>
            <person name="Li K."/>
            <person name="Gao J."/>
        </authorList>
    </citation>
    <scope>NUCLEOTIDE SEQUENCE [LARGE SCALE GENOMIC DNA]</scope>
    <source>
        <strain evidence="3">HDS12</strain>
    </source>
</reference>
<accession>A0ABX8C5B7</accession>